<dbReference type="GO" id="GO:0008915">
    <property type="term" value="F:lipid-A-disaccharide synthase activity"/>
    <property type="evidence" value="ECO:0007669"/>
    <property type="project" value="UniProtKB-EC"/>
</dbReference>
<dbReference type="Pfam" id="PF02684">
    <property type="entry name" value="LpxB"/>
    <property type="match status" value="1"/>
</dbReference>
<dbReference type="GO" id="GO:0009245">
    <property type="term" value="P:lipid A biosynthetic process"/>
    <property type="evidence" value="ECO:0007669"/>
    <property type="project" value="UniProtKB-KW"/>
</dbReference>
<dbReference type="PANTHER" id="PTHR30372">
    <property type="entry name" value="LIPID-A-DISACCHARIDE SYNTHASE"/>
    <property type="match status" value="1"/>
</dbReference>
<keyword evidence="4" id="KW-0328">Glycosyltransferase</keyword>
<evidence type="ECO:0000256" key="5">
    <source>
        <dbReference type="ARBA" id="ARBA00022679"/>
    </source>
</evidence>
<accession>A0A382ENZ6</accession>
<evidence type="ECO:0000313" key="8">
    <source>
        <dbReference type="EMBL" id="SVB51587.1"/>
    </source>
</evidence>
<keyword evidence="6" id="KW-0443">Lipid metabolism</keyword>
<dbReference type="PANTHER" id="PTHR30372:SF4">
    <property type="entry name" value="LIPID-A-DISACCHARIDE SYNTHASE, MITOCHONDRIAL-RELATED"/>
    <property type="match status" value="1"/>
</dbReference>
<sequence length="350" mass="39273">PNLKTFGIGGRGMVEQGLRPYFMLDTMQSHGITELALHLPRLFRTLWLMQEALEAERPDALILIDYPGFNLKLGAHAKKLGIPVIFFSSPQVWVWRSGRIRKIKNTVDLMLVLFPFESKIYENAGVQVRWVGHPLLDQDPSPTELENFREECGLNGSQTVLTLAPGSRPSEILSHLPVMLQSLELIEKEIHPLKVLIPVAETVDLEQIKNIISQSPVDITLLENQFPYSVGVSDLAIVASGTASLQTGLALTPFIIIYQVSSLTYWIARRLAMVQHIGMVNILAGNEIVPELLQADFNPNRLAKEAILLLKDQERRATMIGQLKDIRSQLGEPGAYHRAAQILREYIQLH</sequence>
<dbReference type="EC" id="2.4.1.182" evidence="1"/>
<evidence type="ECO:0000256" key="2">
    <source>
        <dbReference type="ARBA" id="ARBA00022516"/>
    </source>
</evidence>
<evidence type="ECO:0000256" key="3">
    <source>
        <dbReference type="ARBA" id="ARBA00022556"/>
    </source>
</evidence>
<dbReference type="InterPro" id="IPR003835">
    <property type="entry name" value="Glyco_trans_19"/>
</dbReference>
<evidence type="ECO:0000256" key="1">
    <source>
        <dbReference type="ARBA" id="ARBA00012687"/>
    </source>
</evidence>
<keyword evidence="3" id="KW-0441">Lipid A biosynthesis</keyword>
<keyword evidence="2" id="KW-0444">Lipid biosynthesis</keyword>
<dbReference type="GO" id="GO:0005543">
    <property type="term" value="F:phospholipid binding"/>
    <property type="evidence" value="ECO:0007669"/>
    <property type="project" value="TreeGrafter"/>
</dbReference>
<proteinExistence type="predicted"/>
<evidence type="ECO:0000256" key="6">
    <source>
        <dbReference type="ARBA" id="ARBA00023098"/>
    </source>
</evidence>
<evidence type="ECO:0000256" key="4">
    <source>
        <dbReference type="ARBA" id="ARBA00022676"/>
    </source>
</evidence>
<keyword evidence="5" id="KW-0808">Transferase</keyword>
<organism evidence="8">
    <name type="scientific">marine metagenome</name>
    <dbReference type="NCBI Taxonomy" id="408172"/>
    <lineage>
        <taxon>unclassified sequences</taxon>
        <taxon>metagenomes</taxon>
        <taxon>ecological metagenomes</taxon>
    </lineage>
</organism>
<comment type="catalytic activity">
    <reaction evidence="7">
        <text>a lipid X + a UDP-2-N,3-O-bis[(3R)-3-hydroxyacyl]-alpha-D-glucosamine = a lipid A disaccharide + UDP + H(+)</text>
        <dbReference type="Rhea" id="RHEA:67828"/>
        <dbReference type="ChEBI" id="CHEBI:15378"/>
        <dbReference type="ChEBI" id="CHEBI:58223"/>
        <dbReference type="ChEBI" id="CHEBI:137748"/>
        <dbReference type="ChEBI" id="CHEBI:176338"/>
        <dbReference type="ChEBI" id="CHEBI:176343"/>
        <dbReference type="EC" id="2.4.1.182"/>
    </reaction>
</comment>
<dbReference type="AlphaFoldDB" id="A0A382ENZ6"/>
<evidence type="ECO:0000256" key="7">
    <source>
        <dbReference type="ARBA" id="ARBA00048975"/>
    </source>
</evidence>
<dbReference type="NCBIfam" id="TIGR00215">
    <property type="entry name" value="lpxB"/>
    <property type="match status" value="1"/>
</dbReference>
<feature type="non-terminal residue" evidence="8">
    <location>
        <position position="1"/>
    </location>
</feature>
<name>A0A382ENZ6_9ZZZZ</name>
<reference evidence="8" key="1">
    <citation type="submission" date="2018-05" db="EMBL/GenBank/DDBJ databases">
        <authorList>
            <person name="Lanie J.A."/>
            <person name="Ng W.-L."/>
            <person name="Kazmierczak K.M."/>
            <person name="Andrzejewski T.M."/>
            <person name="Davidsen T.M."/>
            <person name="Wayne K.J."/>
            <person name="Tettelin H."/>
            <person name="Glass J.I."/>
            <person name="Rusch D."/>
            <person name="Podicherti R."/>
            <person name="Tsui H.-C.T."/>
            <person name="Winkler M.E."/>
        </authorList>
    </citation>
    <scope>NUCLEOTIDE SEQUENCE</scope>
</reference>
<dbReference type="SUPFAM" id="SSF53756">
    <property type="entry name" value="UDP-Glycosyltransferase/glycogen phosphorylase"/>
    <property type="match status" value="1"/>
</dbReference>
<protein>
    <recommendedName>
        <fullName evidence="1">lipid-A-disaccharide synthase</fullName>
        <ecNumber evidence="1">2.4.1.182</ecNumber>
    </recommendedName>
</protein>
<gene>
    <name evidence="8" type="ORF">METZ01_LOCUS204441</name>
</gene>
<dbReference type="EMBL" id="UINC01045164">
    <property type="protein sequence ID" value="SVB51587.1"/>
    <property type="molecule type" value="Genomic_DNA"/>
</dbReference>
<dbReference type="GO" id="GO:0016020">
    <property type="term" value="C:membrane"/>
    <property type="evidence" value="ECO:0007669"/>
    <property type="project" value="GOC"/>
</dbReference>